<dbReference type="RefSeq" id="WP_377939447.1">
    <property type="nucleotide sequence ID" value="NZ_JBHTHQ010000026.1"/>
</dbReference>
<comment type="caution">
    <text evidence="2">The sequence shown here is derived from an EMBL/GenBank/DDBJ whole genome shotgun (WGS) entry which is preliminary data.</text>
</comment>
<reference evidence="3" key="1">
    <citation type="journal article" date="2019" name="Int. J. Syst. Evol. Microbiol.">
        <title>The Global Catalogue of Microorganisms (GCM) 10K type strain sequencing project: providing services to taxonomists for standard genome sequencing and annotation.</title>
        <authorList>
            <consortium name="The Broad Institute Genomics Platform"/>
            <consortium name="The Broad Institute Genome Sequencing Center for Infectious Disease"/>
            <person name="Wu L."/>
            <person name="Ma J."/>
        </authorList>
    </citation>
    <scope>NUCLEOTIDE SEQUENCE [LARGE SCALE GENOMIC DNA]</scope>
    <source>
        <strain evidence="3">CCM 8604</strain>
    </source>
</reference>
<keyword evidence="1" id="KW-0472">Membrane</keyword>
<evidence type="ECO:0000313" key="2">
    <source>
        <dbReference type="EMBL" id="MFD0705674.1"/>
    </source>
</evidence>
<evidence type="ECO:0008006" key="4">
    <source>
        <dbReference type="Google" id="ProtNLM"/>
    </source>
</evidence>
<proteinExistence type="predicted"/>
<evidence type="ECO:0000313" key="3">
    <source>
        <dbReference type="Proteomes" id="UP001597036"/>
    </source>
</evidence>
<keyword evidence="3" id="KW-1185">Reference proteome</keyword>
<organism evidence="2 3">
    <name type="scientific">Alloscardovia venturai</name>
    <dbReference type="NCBI Taxonomy" id="1769421"/>
    <lineage>
        <taxon>Bacteria</taxon>
        <taxon>Bacillati</taxon>
        <taxon>Actinomycetota</taxon>
        <taxon>Actinomycetes</taxon>
        <taxon>Bifidobacteriales</taxon>
        <taxon>Bifidobacteriaceae</taxon>
        <taxon>Alloscardovia</taxon>
    </lineage>
</organism>
<gene>
    <name evidence="2" type="ORF">ACFQY8_07955</name>
</gene>
<sequence length="149" mass="16747">MKKITVKNAVIVAILVALISIIAGLIFYINQPRQYLLEVYGVQFPAQAKITSLHNEAGWDGRLCYGTLRVQSNYHDGIVNTRNFTAISESRDSRIASLIQDVNKTFSISKVSTASSDVSYQKITIKGDSLIVVFYDSKSKNYFFYGSRY</sequence>
<keyword evidence="1" id="KW-1133">Transmembrane helix</keyword>
<dbReference type="EMBL" id="JBHTHQ010000026">
    <property type="protein sequence ID" value="MFD0705674.1"/>
    <property type="molecule type" value="Genomic_DNA"/>
</dbReference>
<protein>
    <recommendedName>
        <fullName evidence="4">DUF4860 domain-containing protein</fullName>
    </recommendedName>
</protein>
<name>A0ABW2Y7U0_9BIFI</name>
<keyword evidence="1" id="KW-0812">Transmembrane</keyword>
<accession>A0ABW2Y7U0</accession>
<dbReference type="Proteomes" id="UP001597036">
    <property type="component" value="Unassembled WGS sequence"/>
</dbReference>
<evidence type="ECO:0000256" key="1">
    <source>
        <dbReference type="SAM" id="Phobius"/>
    </source>
</evidence>
<feature type="transmembrane region" description="Helical" evidence="1">
    <location>
        <begin position="9"/>
        <end position="29"/>
    </location>
</feature>